<dbReference type="Proteomes" id="UP000784294">
    <property type="component" value="Unassembled WGS sequence"/>
</dbReference>
<organism evidence="2 3">
    <name type="scientific">Protopolystoma xenopodis</name>
    <dbReference type="NCBI Taxonomy" id="117903"/>
    <lineage>
        <taxon>Eukaryota</taxon>
        <taxon>Metazoa</taxon>
        <taxon>Spiralia</taxon>
        <taxon>Lophotrochozoa</taxon>
        <taxon>Platyhelminthes</taxon>
        <taxon>Monogenea</taxon>
        <taxon>Polyopisthocotylea</taxon>
        <taxon>Polystomatidea</taxon>
        <taxon>Polystomatidae</taxon>
        <taxon>Protopolystoma</taxon>
    </lineage>
</organism>
<reference evidence="2" key="1">
    <citation type="submission" date="2018-11" db="EMBL/GenBank/DDBJ databases">
        <authorList>
            <consortium name="Pathogen Informatics"/>
        </authorList>
    </citation>
    <scope>NUCLEOTIDE SEQUENCE</scope>
</reference>
<comment type="caution">
    <text evidence="2">The sequence shown here is derived from an EMBL/GenBank/DDBJ whole genome shotgun (WGS) entry which is preliminary data.</text>
</comment>
<dbReference type="PROSITE" id="PS51645">
    <property type="entry name" value="PHR_CRY_ALPHA_BETA"/>
    <property type="match status" value="1"/>
</dbReference>
<dbReference type="InterPro" id="IPR052219">
    <property type="entry name" value="Photolyase_Class-2"/>
</dbReference>
<evidence type="ECO:0000313" key="2">
    <source>
        <dbReference type="EMBL" id="VEL34185.1"/>
    </source>
</evidence>
<dbReference type="PANTHER" id="PTHR10211">
    <property type="entry name" value="DEOXYRIBODIPYRIMIDINE PHOTOLYASE"/>
    <property type="match status" value="1"/>
</dbReference>
<dbReference type="InterPro" id="IPR036155">
    <property type="entry name" value="Crypto/Photolyase_N_sf"/>
</dbReference>
<dbReference type="OrthoDB" id="496749at2759"/>
<dbReference type="SUPFAM" id="SSF52425">
    <property type="entry name" value="Cryptochrome/photolyase, N-terminal domain"/>
    <property type="match status" value="1"/>
</dbReference>
<dbReference type="EMBL" id="CAAALY010247165">
    <property type="protein sequence ID" value="VEL34185.1"/>
    <property type="molecule type" value="Genomic_DNA"/>
</dbReference>
<gene>
    <name evidence="2" type="ORF">PXEA_LOCUS27625</name>
</gene>
<proteinExistence type="predicted"/>
<dbReference type="GO" id="GO:0003904">
    <property type="term" value="F:deoxyribodipyrimidine photo-lyase activity"/>
    <property type="evidence" value="ECO:0007669"/>
    <property type="project" value="TreeGrafter"/>
</dbReference>
<dbReference type="InterPro" id="IPR014729">
    <property type="entry name" value="Rossmann-like_a/b/a_fold"/>
</dbReference>
<name>A0A3S5B5G4_9PLAT</name>
<dbReference type="Gene3D" id="3.40.50.620">
    <property type="entry name" value="HUPs"/>
    <property type="match status" value="1"/>
</dbReference>
<sequence>MIPGMKAQLLEDNFCGWMQRISKRRTEETKVGPTGLIHFSKCRVRQLSGPNAFPVDNLDQNDLGLSTTAGSTKKGVLYWMSRDQRIQDNWALLYAQRLAIKFKTALHVCFCLVPTFACATWRQYHFMLAGLREVEQV</sequence>
<dbReference type="AlphaFoldDB" id="A0A3S5B5G4"/>
<dbReference type="Pfam" id="PF00875">
    <property type="entry name" value="DNA_photolyase"/>
    <property type="match status" value="1"/>
</dbReference>
<dbReference type="InterPro" id="IPR006050">
    <property type="entry name" value="DNA_photolyase_N"/>
</dbReference>
<protein>
    <recommendedName>
        <fullName evidence="1">Photolyase/cryptochrome alpha/beta domain-containing protein</fullName>
    </recommendedName>
</protein>
<dbReference type="GO" id="GO:0000719">
    <property type="term" value="P:photoreactive repair"/>
    <property type="evidence" value="ECO:0007669"/>
    <property type="project" value="TreeGrafter"/>
</dbReference>
<evidence type="ECO:0000313" key="3">
    <source>
        <dbReference type="Proteomes" id="UP000784294"/>
    </source>
</evidence>
<accession>A0A3S5B5G4</accession>
<evidence type="ECO:0000259" key="1">
    <source>
        <dbReference type="PROSITE" id="PS51645"/>
    </source>
</evidence>
<feature type="domain" description="Photolyase/cryptochrome alpha/beta" evidence="1">
    <location>
        <begin position="74"/>
        <end position="137"/>
    </location>
</feature>
<dbReference type="PANTHER" id="PTHR10211:SF0">
    <property type="entry name" value="DEOXYRIBODIPYRIMIDINE PHOTO-LYASE"/>
    <property type="match status" value="1"/>
</dbReference>
<keyword evidence="3" id="KW-1185">Reference proteome</keyword>